<keyword evidence="2 6" id="KW-0489">Methyltransferase</keyword>
<dbReference type="SUPFAM" id="SSF53335">
    <property type="entry name" value="S-adenosyl-L-methionine-dependent methyltransferases"/>
    <property type="match status" value="1"/>
</dbReference>
<reference evidence="6" key="1">
    <citation type="journal article" date="2021" name="Proc. Natl. Acad. Sci. U.S.A.">
        <title>A Catalog of Tens of Thousands of Viruses from Human Metagenomes Reveals Hidden Associations with Chronic Diseases.</title>
        <authorList>
            <person name="Tisza M.J."/>
            <person name="Buck C.B."/>
        </authorList>
    </citation>
    <scope>NUCLEOTIDE SEQUENCE</scope>
    <source>
        <strain evidence="6">Ct6d71</strain>
    </source>
</reference>
<proteinExistence type="predicted"/>
<dbReference type="PROSITE" id="PS00092">
    <property type="entry name" value="N6_MTASE"/>
    <property type="match status" value="1"/>
</dbReference>
<sequence>MVLNTGGYRRSYDKEGRAKDETKGVINNIKKQALNLKDISFNCLDYSLCTPYNLHRRTLIYCDPPYKDTTKYSGTKLFDYDKFYNWCKMMSNAGHIVIVSEYDMPKEFTCIWQKEIKCMVDKNGSNRTERIEKLWLL</sequence>
<dbReference type="InterPro" id="IPR029063">
    <property type="entry name" value="SAM-dependent_MTases_sf"/>
</dbReference>
<evidence type="ECO:0000256" key="5">
    <source>
        <dbReference type="ARBA" id="ARBA00047942"/>
    </source>
</evidence>
<organism evidence="6">
    <name type="scientific">Siphoviridae sp. ct6d71</name>
    <dbReference type="NCBI Taxonomy" id="2826298"/>
    <lineage>
        <taxon>Viruses</taxon>
        <taxon>Duplodnaviria</taxon>
        <taxon>Heunggongvirae</taxon>
        <taxon>Uroviricota</taxon>
        <taxon>Caudoviricetes</taxon>
    </lineage>
</organism>
<evidence type="ECO:0000256" key="2">
    <source>
        <dbReference type="ARBA" id="ARBA00022603"/>
    </source>
</evidence>
<dbReference type="GO" id="GO:0009307">
    <property type="term" value="P:DNA restriction-modification system"/>
    <property type="evidence" value="ECO:0007669"/>
    <property type="project" value="InterPro"/>
</dbReference>
<evidence type="ECO:0000256" key="1">
    <source>
        <dbReference type="ARBA" id="ARBA00011900"/>
    </source>
</evidence>
<evidence type="ECO:0000256" key="4">
    <source>
        <dbReference type="ARBA" id="ARBA00022691"/>
    </source>
</evidence>
<name>A0A8S5R2N9_9CAUD</name>
<dbReference type="InterPro" id="IPR012327">
    <property type="entry name" value="MeTrfase_D12"/>
</dbReference>
<dbReference type="GO" id="GO:0009007">
    <property type="term" value="F:site-specific DNA-methyltransferase (adenine-specific) activity"/>
    <property type="evidence" value="ECO:0007669"/>
    <property type="project" value="UniProtKB-EC"/>
</dbReference>
<keyword evidence="3" id="KW-0808">Transferase</keyword>
<keyword evidence="4" id="KW-0949">S-adenosyl-L-methionine</keyword>
<dbReference type="GO" id="GO:0032259">
    <property type="term" value="P:methylation"/>
    <property type="evidence" value="ECO:0007669"/>
    <property type="project" value="UniProtKB-KW"/>
</dbReference>
<dbReference type="Gene3D" id="3.40.50.150">
    <property type="entry name" value="Vaccinia Virus protein VP39"/>
    <property type="match status" value="1"/>
</dbReference>
<dbReference type="InterPro" id="IPR002052">
    <property type="entry name" value="DNA_methylase_N6_adenine_CS"/>
</dbReference>
<dbReference type="GO" id="GO:0003676">
    <property type="term" value="F:nucleic acid binding"/>
    <property type="evidence" value="ECO:0007669"/>
    <property type="project" value="InterPro"/>
</dbReference>
<dbReference type="EC" id="2.1.1.72" evidence="1"/>
<evidence type="ECO:0000256" key="3">
    <source>
        <dbReference type="ARBA" id="ARBA00022679"/>
    </source>
</evidence>
<dbReference type="EMBL" id="BK015797">
    <property type="protein sequence ID" value="DAE25353.1"/>
    <property type="molecule type" value="Genomic_DNA"/>
</dbReference>
<protein>
    <recommendedName>
        <fullName evidence="1">site-specific DNA-methyltransferase (adenine-specific)</fullName>
        <ecNumber evidence="1">2.1.1.72</ecNumber>
    </recommendedName>
</protein>
<dbReference type="Pfam" id="PF02086">
    <property type="entry name" value="MethyltransfD12"/>
    <property type="match status" value="1"/>
</dbReference>
<accession>A0A8S5R2N9</accession>
<evidence type="ECO:0000313" key="6">
    <source>
        <dbReference type="EMBL" id="DAE25353.1"/>
    </source>
</evidence>
<comment type="catalytic activity">
    <reaction evidence="5">
        <text>a 2'-deoxyadenosine in DNA + S-adenosyl-L-methionine = an N(6)-methyl-2'-deoxyadenosine in DNA + S-adenosyl-L-homocysteine + H(+)</text>
        <dbReference type="Rhea" id="RHEA:15197"/>
        <dbReference type="Rhea" id="RHEA-COMP:12418"/>
        <dbReference type="Rhea" id="RHEA-COMP:12419"/>
        <dbReference type="ChEBI" id="CHEBI:15378"/>
        <dbReference type="ChEBI" id="CHEBI:57856"/>
        <dbReference type="ChEBI" id="CHEBI:59789"/>
        <dbReference type="ChEBI" id="CHEBI:90615"/>
        <dbReference type="ChEBI" id="CHEBI:90616"/>
        <dbReference type="EC" id="2.1.1.72"/>
    </reaction>
</comment>